<dbReference type="Gramene" id="OB06G19720.1">
    <property type="protein sequence ID" value="OB06G19720.1"/>
    <property type="gene ID" value="OB06G19720"/>
</dbReference>
<dbReference type="EMBL" id="GQ407107">
    <property type="protein sequence ID" value="ADD60705.1"/>
    <property type="molecule type" value="Genomic_DNA"/>
</dbReference>
<accession>D4N3V5</accession>
<reference evidence="3" key="2">
    <citation type="journal article" date="2013" name="Nat. Commun.">
        <title>Whole-genome sequencing of Oryza brachyantha reveals mechanisms underlying Oryza genome evolution.</title>
        <authorList>
            <person name="Chen J."/>
            <person name="Huang Q."/>
            <person name="Gao D."/>
            <person name="Wang J."/>
            <person name="Lang Y."/>
            <person name="Liu T."/>
            <person name="Li B."/>
            <person name="Bai Z."/>
            <person name="Luis Goicoechea J."/>
            <person name="Liang C."/>
            <person name="Chen C."/>
            <person name="Zhang W."/>
            <person name="Sun S."/>
            <person name="Liao Y."/>
            <person name="Zhang X."/>
            <person name="Yang L."/>
            <person name="Song C."/>
            <person name="Wang M."/>
            <person name="Shi J."/>
            <person name="Liu G."/>
            <person name="Liu J."/>
            <person name="Zhou H."/>
            <person name="Zhou W."/>
            <person name="Yu Q."/>
            <person name="An N."/>
            <person name="Chen Y."/>
            <person name="Cai Q."/>
            <person name="Wang B."/>
            <person name="Liu B."/>
            <person name="Min J."/>
            <person name="Huang Y."/>
            <person name="Wu H."/>
            <person name="Li Z."/>
            <person name="Zhang Y."/>
            <person name="Yin Y."/>
            <person name="Song W."/>
            <person name="Jiang J."/>
            <person name="Jackson S.A."/>
            <person name="Wing R.A."/>
            <person name="Wang J."/>
            <person name="Chen M."/>
        </authorList>
    </citation>
    <scope>NUCLEOTIDE SEQUENCE [LARGE SCALE GENOMIC DNA]</scope>
    <source>
        <strain evidence="3">IRGC 101232</strain>
    </source>
</reference>
<evidence type="ECO:0000313" key="2">
    <source>
        <dbReference type="EMBL" id="ADD60705.1"/>
    </source>
</evidence>
<evidence type="ECO:0000256" key="1">
    <source>
        <dbReference type="SAM" id="MobiDB-lite"/>
    </source>
</evidence>
<organism evidence="2">
    <name type="scientific">Oryza brachyantha</name>
    <name type="common">malo sina</name>
    <dbReference type="NCBI Taxonomy" id="4533"/>
    <lineage>
        <taxon>Eukaryota</taxon>
        <taxon>Viridiplantae</taxon>
        <taxon>Streptophyta</taxon>
        <taxon>Embryophyta</taxon>
        <taxon>Tracheophyta</taxon>
        <taxon>Spermatophyta</taxon>
        <taxon>Magnoliopsida</taxon>
        <taxon>Liliopsida</taxon>
        <taxon>Poales</taxon>
        <taxon>Poaceae</taxon>
        <taxon>BOP clade</taxon>
        <taxon>Oryzoideae</taxon>
        <taxon>Oryzeae</taxon>
        <taxon>Oryzinae</taxon>
        <taxon>Oryza</taxon>
    </lineage>
</organism>
<dbReference type="Proteomes" id="UP000006038">
    <property type="component" value="Chromosome 6"/>
</dbReference>
<keyword evidence="4" id="KW-1185">Reference proteome</keyword>
<feature type="region of interest" description="Disordered" evidence="1">
    <location>
        <begin position="21"/>
        <end position="55"/>
    </location>
</feature>
<name>D4N3V5_ORYBR</name>
<sequence>MENSEFVCSCKFSLQTSKHRQHHRYTVPESRHRFAQTKPSENSEAIAAEGQATEDKIMDEISPGPLLSPNMPMKNIRQEVDAMLLT</sequence>
<dbReference type="EnsemblPlants" id="OB06G19720.1">
    <property type="protein sequence ID" value="OB06G19720.1"/>
    <property type="gene ID" value="OB06G19720"/>
</dbReference>
<proteinExistence type="predicted"/>
<reference evidence="2" key="1">
    <citation type="journal article" date="2010" name="Mol. Biol. Evol.">
        <title>Orthologous comparisons of the Hd1 region across genera reveal Hd1 gene lability within diploid Oryza species and disruptions to microsynteny in Sorghum.</title>
        <authorList>
            <person name="Sanyal A."/>
            <person name="Ammiraju J.S."/>
            <person name="Lu F."/>
            <person name="Yu Y."/>
            <person name="Rambo T."/>
            <person name="Currie J."/>
            <person name="Kollura K."/>
            <person name="Kim H.R."/>
            <person name="Chen J."/>
            <person name="Ma J."/>
            <person name="San Miguel P."/>
            <person name="Mingsheng C."/>
            <person name="Wing R.A."/>
            <person name="Jackson S.A."/>
        </authorList>
    </citation>
    <scope>NUCLEOTIDE SEQUENCE</scope>
</reference>
<evidence type="ECO:0000313" key="3">
    <source>
        <dbReference type="EnsemblPlants" id="OB06G19720.1"/>
    </source>
</evidence>
<evidence type="ECO:0000313" key="4">
    <source>
        <dbReference type="Proteomes" id="UP000006038"/>
    </source>
</evidence>
<dbReference type="HOGENOM" id="CLU_2501550_0_0_1"/>
<reference evidence="3" key="3">
    <citation type="submission" date="2015-02" db="UniProtKB">
        <authorList>
            <consortium name="EnsemblPlants"/>
        </authorList>
    </citation>
    <scope>IDENTIFICATION</scope>
</reference>
<protein>
    <submittedName>
        <fullName evidence="2 3">Uncharacterized protein</fullName>
    </submittedName>
</protein>
<dbReference type="AlphaFoldDB" id="D4N3V5"/>